<dbReference type="Gene3D" id="2.40.50.140">
    <property type="entry name" value="Nucleic acid-binding proteins"/>
    <property type="match status" value="1"/>
</dbReference>
<evidence type="ECO:0000313" key="5">
    <source>
        <dbReference type="EMBL" id="HIZ35015.1"/>
    </source>
</evidence>
<evidence type="ECO:0000256" key="2">
    <source>
        <dbReference type="PROSITE-ProRule" id="PRU00252"/>
    </source>
</evidence>
<protein>
    <recommendedName>
        <fullName evidence="3">Single-stranded DNA-binding protein</fullName>
    </recommendedName>
</protein>
<dbReference type="PROSITE" id="PS50935">
    <property type="entry name" value="SSB"/>
    <property type="match status" value="1"/>
</dbReference>
<dbReference type="SUPFAM" id="SSF50249">
    <property type="entry name" value="Nucleic acid-binding proteins"/>
    <property type="match status" value="1"/>
</dbReference>
<proteinExistence type="predicted"/>
<accession>A0A9D2J2Y4</accession>
<keyword evidence="1 2" id="KW-0238">DNA-binding</keyword>
<reference evidence="5" key="2">
    <citation type="submission" date="2021-04" db="EMBL/GenBank/DDBJ databases">
        <authorList>
            <person name="Gilroy R."/>
        </authorList>
    </citation>
    <scope>NUCLEOTIDE SEQUENCE</scope>
    <source>
        <strain evidence="5">ChiGjej4B4-7305</strain>
    </source>
</reference>
<dbReference type="InterPro" id="IPR000424">
    <property type="entry name" value="Primosome_PriB/ssb"/>
</dbReference>
<dbReference type="Proteomes" id="UP000824037">
    <property type="component" value="Unassembled WGS sequence"/>
</dbReference>
<dbReference type="AlphaFoldDB" id="A0A9D2J2Y4"/>
<feature type="region of interest" description="Disordered" evidence="4">
    <location>
        <begin position="125"/>
        <end position="204"/>
    </location>
</feature>
<dbReference type="InterPro" id="IPR012340">
    <property type="entry name" value="NA-bd_OB-fold"/>
</dbReference>
<evidence type="ECO:0000256" key="1">
    <source>
        <dbReference type="ARBA" id="ARBA00023125"/>
    </source>
</evidence>
<reference evidence="5" key="1">
    <citation type="journal article" date="2021" name="PeerJ">
        <title>Extensive microbial diversity within the chicken gut microbiome revealed by metagenomics and culture.</title>
        <authorList>
            <person name="Gilroy R."/>
            <person name="Ravi A."/>
            <person name="Getino M."/>
            <person name="Pursley I."/>
            <person name="Horton D.L."/>
            <person name="Alikhan N.F."/>
            <person name="Baker D."/>
            <person name="Gharbi K."/>
            <person name="Hall N."/>
            <person name="Watson M."/>
            <person name="Adriaenssens E.M."/>
            <person name="Foster-Nyarko E."/>
            <person name="Jarju S."/>
            <person name="Secka A."/>
            <person name="Antonio M."/>
            <person name="Oren A."/>
            <person name="Chaudhuri R.R."/>
            <person name="La Ragione R."/>
            <person name="Hildebrand F."/>
            <person name="Pallen M.J."/>
        </authorList>
    </citation>
    <scope>NUCLEOTIDE SEQUENCE</scope>
    <source>
        <strain evidence="5">ChiGjej4B4-7305</strain>
    </source>
</reference>
<dbReference type="NCBIfam" id="TIGR00621">
    <property type="entry name" value="ssb"/>
    <property type="match status" value="1"/>
</dbReference>
<organism evidence="5 6">
    <name type="scientific">Candidatus Ruania gallistercoris</name>
    <dbReference type="NCBI Taxonomy" id="2838746"/>
    <lineage>
        <taxon>Bacteria</taxon>
        <taxon>Bacillati</taxon>
        <taxon>Actinomycetota</taxon>
        <taxon>Actinomycetes</taxon>
        <taxon>Micrococcales</taxon>
        <taxon>Ruaniaceae</taxon>
        <taxon>Ruania</taxon>
    </lineage>
</organism>
<dbReference type="InterPro" id="IPR011344">
    <property type="entry name" value="ssDNA-bd"/>
</dbReference>
<dbReference type="GO" id="GO:0003697">
    <property type="term" value="F:single-stranded DNA binding"/>
    <property type="evidence" value="ECO:0007669"/>
    <property type="project" value="InterPro"/>
</dbReference>
<gene>
    <name evidence="5" type="ORF">H9815_04500</name>
</gene>
<evidence type="ECO:0000313" key="6">
    <source>
        <dbReference type="Proteomes" id="UP000824037"/>
    </source>
</evidence>
<sequence length="204" mass="21991">MVNEIEVTLRGHVGHEPQLLQRAGKQAFLRLNVASTPRVRSREGEWGDGATQWFAVKTFGDFAKHVALSVRKGDAVLVRGRLEHEEYETRDGESRWTAVIVADAFGPDLRNATAHVSRAVRHIDTESAEGQMSARQAGESGAPSAGSEENEATTGAGTDTTEREPVESGAVAEEAGVDLSGFQVLSEEETGEETEETIAERMSA</sequence>
<dbReference type="GO" id="GO:0006260">
    <property type="term" value="P:DNA replication"/>
    <property type="evidence" value="ECO:0007669"/>
    <property type="project" value="InterPro"/>
</dbReference>
<dbReference type="Pfam" id="PF00436">
    <property type="entry name" value="SSB"/>
    <property type="match status" value="1"/>
</dbReference>
<dbReference type="CDD" id="cd04496">
    <property type="entry name" value="SSB_OBF"/>
    <property type="match status" value="1"/>
</dbReference>
<dbReference type="EMBL" id="DXBY01000074">
    <property type="protein sequence ID" value="HIZ35015.1"/>
    <property type="molecule type" value="Genomic_DNA"/>
</dbReference>
<feature type="compositionally biased region" description="Acidic residues" evidence="4">
    <location>
        <begin position="186"/>
        <end position="197"/>
    </location>
</feature>
<comment type="caution">
    <text evidence="5">The sequence shown here is derived from an EMBL/GenBank/DDBJ whole genome shotgun (WGS) entry which is preliminary data.</text>
</comment>
<name>A0A9D2J2Y4_9MICO</name>
<evidence type="ECO:0000256" key="4">
    <source>
        <dbReference type="SAM" id="MobiDB-lite"/>
    </source>
</evidence>
<evidence type="ECO:0000256" key="3">
    <source>
        <dbReference type="RuleBase" id="RU000524"/>
    </source>
</evidence>